<dbReference type="Pfam" id="PF01885">
    <property type="entry name" value="PTS_2-RNA"/>
    <property type="match status" value="1"/>
</dbReference>
<dbReference type="Gene3D" id="1.10.10.970">
    <property type="entry name" value="RNA 2'-phosphotransferase, Tpt1/KptA family, N-terminal domain"/>
    <property type="match status" value="1"/>
</dbReference>
<name>A0A8J9ZSV6_BRALA</name>
<comment type="catalytic activity">
    <reaction evidence="6">
        <text>2'-phospho-[ligated tRNA] + NAD(+) = mature tRNA + ADP-alpha-D-ribose 1'',2''-cyclic phosphate + nicotinamide</text>
        <dbReference type="Rhea" id="RHEA:23324"/>
        <dbReference type="Rhea" id="RHEA-COMP:11106"/>
        <dbReference type="Rhea" id="RHEA-COMP:11107"/>
        <dbReference type="ChEBI" id="CHEBI:17154"/>
        <dbReference type="ChEBI" id="CHEBI:57540"/>
        <dbReference type="ChEBI" id="CHEBI:76596"/>
        <dbReference type="ChEBI" id="CHEBI:82883"/>
        <dbReference type="ChEBI" id="CHEBI:85027"/>
        <dbReference type="EC" id="2.7.1.160"/>
    </reaction>
</comment>
<dbReference type="FunFam" id="3.20.170.30:FF:000002">
    <property type="entry name" value="Phosphotransferase, putative"/>
    <property type="match status" value="1"/>
</dbReference>
<dbReference type="InterPro" id="IPR002745">
    <property type="entry name" value="Ptrans_KptA/Tpt1"/>
</dbReference>
<evidence type="ECO:0000256" key="6">
    <source>
        <dbReference type="ARBA" id="ARBA00047949"/>
    </source>
</evidence>
<evidence type="ECO:0000256" key="5">
    <source>
        <dbReference type="ARBA" id="ARBA00023027"/>
    </source>
</evidence>
<keyword evidence="4" id="KW-0808">Transferase</keyword>
<dbReference type="Gene3D" id="3.20.170.30">
    <property type="match status" value="1"/>
</dbReference>
<dbReference type="Proteomes" id="UP000838412">
    <property type="component" value="Chromosome 4"/>
</dbReference>
<proteinExistence type="inferred from homology"/>
<organism evidence="7 8">
    <name type="scientific">Branchiostoma lanceolatum</name>
    <name type="common">Common lancelet</name>
    <name type="synonym">Amphioxus lanceolatum</name>
    <dbReference type="NCBI Taxonomy" id="7740"/>
    <lineage>
        <taxon>Eukaryota</taxon>
        <taxon>Metazoa</taxon>
        <taxon>Chordata</taxon>
        <taxon>Cephalochordata</taxon>
        <taxon>Leptocardii</taxon>
        <taxon>Amphioxiformes</taxon>
        <taxon>Branchiostomatidae</taxon>
        <taxon>Branchiostoma</taxon>
    </lineage>
</organism>
<dbReference type="PANTHER" id="PTHR12684:SF2">
    <property type="entry name" value="TRNA 2'-PHOSPHOTRANSFERASE 1"/>
    <property type="match status" value="1"/>
</dbReference>
<dbReference type="GO" id="GO:0006388">
    <property type="term" value="P:tRNA splicing, via endonucleolytic cleavage and ligation"/>
    <property type="evidence" value="ECO:0007669"/>
    <property type="project" value="TreeGrafter"/>
</dbReference>
<evidence type="ECO:0000313" key="8">
    <source>
        <dbReference type="Proteomes" id="UP000838412"/>
    </source>
</evidence>
<dbReference type="SUPFAM" id="SSF56399">
    <property type="entry name" value="ADP-ribosylation"/>
    <property type="match status" value="1"/>
</dbReference>
<evidence type="ECO:0000256" key="3">
    <source>
        <dbReference type="ARBA" id="ARBA00012007"/>
    </source>
</evidence>
<dbReference type="GO" id="GO:0000215">
    <property type="term" value="F:tRNA 2'-phosphotransferase activity"/>
    <property type="evidence" value="ECO:0007669"/>
    <property type="project" value="UniProtKB-EC"/>
</dbReference>
<reference evidence="7" key="1">
    <citation type="submission" date="2022-01" db="EMBL/GenBank/DDBJ databases">
        <authorList>
            <person name="Braso-Vives M."/>
        </authorList>
    </citation>
    <scope>NUCLEOTIDE SEQUENCE</scope>
</reference>
<accession>A0A8J9ZSV6</accession>
<dbReference type="InterPro" id="IPR042080">
    <property type="entry name" value="RNA_2'-PTrans_N"/>
</dbReference>
<keyword evidence="8" id="KW-1185">Reference proteome</keyword>
<evidence type="ECO:0000256" key="1">
    <source>
        <dbReference type="ARBA" id="ARBA00003343"/>
    </source>
</evidence>
<dbReference type="AlphaFoldDB" id="A0A8J9ZSV6"/>
<protein>
    <recommendedName>
        <fullName evidence="3">2'-phosphotransferase</fullName>
        <ecNumber evidence="3">2.7.1.160</ecNumber>
    </recommendedName>
</protein>
<sequence>MGFQLDLGGFLYVDEILRHQQFKRYTKEDVRQVVADNDKKRFALQEEEETGRLQIRANQGHTLEVEELELTPISDPAEAPTVVHGTYLNCWDKIRTQGLSRMKRNHIHFAPGEPGEDGVISGMRKTCQVLVFIDIAAAMRDGLQFYRSANNVILCPGDREGLILPKYFQQALQARPSEWCCVSTLEDQTLYSARSPGTACTPKLYHSHYPAGPHDPLRPHYPLSTFGKKGMGAWWIVGASRIVGGGEFFHWTFLCHDKIEQKPYPRKSYCNADFSLVKVQVLLNPDGASQ</sequence>
<gene>
    <name evidence="7" type="primary">TRPT1</name>
    <name evidence="7" type="ORF">BLAG_LOCUS16943</name>
</gene>
<evidence type="ECO:0000256" key="2">
    <source>
        <dbReference type="ARBA" id="ARBA00009836"/>
    </source>
</evidence>
<dbReference type="OrthoDB" id="419694at2759"/>
<dbReference type="EMBL" id="OV696689">
    <property type="protein sequence ID" value="CAH1261564.1"/>
    <property type="molecule type" value="Genomic_DNA"/>
</dbReference>
<evidence type="ECO:0000256" key="4">
    <source>
        <dbReference type="ARBA" id="ARBA00022679"/>
    </source>
</evidence>
<dbReference type="EC" id="2.7.1.160" evidence="3"/>
<keyword evidence="5" id="KW-0520">NAD</keyword>
<dbReference type="PANTHER" id="PTHR12684">
    <property type="entry name" value="PUTATIVE PHOSPHOTRANSFERASE"/>
    <property type="match status" value="1"/>
</dbReference>
<comment type="function">
    <text evidence="1">Catalyzes the last step of tRNA splicing, the transfer of the splice junction 2'-phosphate from ligated tRNA to NAD to produce ADP-ribose 1''-2'' cyclic phosphate.</text>
</comment>
<dbReference type="InterPro" id="IPR042081">
    <property type="entry name" value="RNA_2'-PTrans_C"/>
</dbReference>
<evidence type="ECO:0000313" key="7">
    <source>
        <dbReference type="EMBL" id="CAH1261564.1"/>
    </source>
</evidence>
<comment type="similarity">
    <text evidence="2">Belongs to the KptA/TPT1 family.</text>
</comment>